<feature type="repeat" description="TPR" evidence="1">
    <location>
        <begin position="149"/>
        <end position="182"/>
    </location>
</feature>
<dbReference type="AlphaFoldDB" id="A0A1D6HMU0"/>
<organism evidence="2">
    <name type="scientific">Zea mays</name>
    <name type="common">Maize</name>
    <dbReference type="NCBI Taxonomy" id="4577"/>
    <lineage>
        <taxon>Eukaryota</taxon>
        <taxon>Viridiplantae</taxon>
        <taxon>Streptophyta</taxon>
        <taxon>Embryophyta</taxon>
        <taxon>Tracheophyta</taxon>
        <taxon>Spermatophyta</taxon>
        <taxon>Magnoliopsida</taxon>
        <taxon>Liliopsida</taxon>
        <taxon>Poales</taxon>
        <taxon>Poaceae</taxon>
        <taxon>PACMAD clade</taxon>
        <taxon>Panicoideae</taxon>
        <taxon>Andropogonodae</taxon>
        <taxon>Andropogoneae</taxon>
        <taxon>Tripsacinae</taxon>
        <taxon>Zea</taxon>
    </lineage>
</organism>
<evidence type="ECO:0000256" key="1">
    <source>
        <dbReference type="PROSITE-ProRule" id="PRU00339"/>
    </source>
</evidence>
<keyword evidence="1" id="KW-0802">TPR repeat</keyword>
<dbReference type="InterPro" id="IPR019734">
    <property type="entry name" value="TPR_rpt"/>
</dbReference>
<dbReference type="Gene3D" id="1.25.40.10">
    <property type="entry name" value="Tetratricopeptide repeat domain"/>
    <property type="match status" value="2"/>
</dbReference>
<reference evidence="2" key="1">
    <citation type="submission" date="2015-12" db="EMBL/GenBank/DDBJ databases">
        <title>Update maize B73 reference genome by single molecule sequencing technologies.</title>
        <authorList>
            <consortium name="Maize Genome Sequencing Project"/>
            <person name="Ware D."/>
        </authorList>
    </citation>
    <scope>NUCLEOTIDE SEQUENCE</scope>
    <source>
        <tissue evidence="2">Seedling</tissue>
    </source>
</reference>
<dbReference type="SMR" id="A0A1D6HMU0"/>
<sequence length="565" mass="64087">MQADEQAEAPRRAKEAGNDAYRKSLLEEAVEHYTLGALLDPSDIAFLTNRAAAYLRMGKYEECVRDCDEAVKRGRELSSGSELIAKALSRKASALLELACCAADYAPAIGALKLSLAENYSEETLEKLNDAESVRKEVEEQERLDQEAANQCREEGNEFFRQKKYNEAAIQYTRAIKMNPKDPRAFSNRAQCHIHLGAFPQGLEDAEKCIELDPTFLKGYVRKAKVQFLMESYENALATYLEGLKCDPNNMEVLDGLRRCAACVKRSNAGDVEIEDLKYVDIDELKYFSGGGPNTVHQQRRSGVMTSECQCNTKDIDESSAERLYDAVKISRKLALILRSHHSVGKYLAAPLQVSNIWIGSNGSVKLRGVSFTGQGFSTERVRDDYKRMSRILMALITLSGGDRSKLPPDYKEFLLLLESDTLTMEDEFLIVNNAALLPIKNRTEVFLMLHDRIVDYLGSTDKTKKKKKKRILSSLPYKEDWLDTAKANTKINQWVANVQNEYRATPHDLLRLNRNVRSHMHRYSDGDDIEEVLYCEWPELLMVMQKMLHLEGELEGTDIQNKFG</sequence>
<accession>A0A1D6HMU0</accession>
<dbReference type="SMART" id="SM00028">
    <property type="entry name" value="TPR"/>
    <property type="match status" value="5"/>
</dbReference>
<dbReference type="PANTHER" id="PTHR35161:SF9">
    <property type="match status" value="1"/>
</dbReference>
<proteinExistence type="predicted"/>
<evidence type="ECO:0000313" key="2">
    <source>
        <dbReference type="EMBL" id="AQK75632.1"/>
    </source>
</evidence>
<dbReference type="PROSITE" id="PS50005">
    <property type="entry name" value="TPR"/>
    <property type="match status" value="1"/>
</dbReference>
<protein>
    <submittedName>
        <fullName evidence="2">Hsp70-Hsp90 organizing protein 2</fullName>
    </submittedName>
</protein>
<dbReference type="InterPro" id="IPR011990">
    <property type="entry name" value="TPR-like_helical_dom_sf"/>
</dbReference>
<gene>
    <name evidence="2" type="ORF">ZEAMMB73_Zm00001d018331</name>
</gene>
<dbReference type="PANTHER" id="PTHR35161">
    <property type="entry name" value="OS02G0303100 PROTEIN"/>
    <property type="match status" value="1"/>
</dbReference>
<dbReference type="InParanoid" id="A0A1D6HMU0"/>
<dbReference type="ExpressionAtlas" id="A0A1D6HMU0">
    <property type="expression patterns" value="baseline and differential"/>
</dbReference>
<dbReference type="Pfam" id="PF13414">
    <property type="entry name" value="TPR_11"/>
    <property type="match status" value="1"/>
</dbReference>
<dbReference type="EMBL" id="CM000781">
    <property type="protein sequence ID" value="AQK75632.1"/>
    <property type="molecule type" value="Genomic_DNA"/>
</dbReference>
<dbReference type="STRING" id="4577.A0A1D6HMU0"/>
<dbReference type="SUPFAM" id="SSF48452">
    <property type="entry name" value="TPR-like"/>
    <property type="match status" value="2"/>
</dbReference>
<name>A0A1D6HMU0_MAIZE</name>